<proteinExistence type="predicted"/>
<evidence type="ECO:0000313" key="2">
    <source>
        <dbReference type="Proteomes" id="UP001596411"/>
    </source>
</evidence>
<dbReference type="Proteomes" id="UP001596411">
    <property type="component" value="Unassembled WGS sequence"/>
</dbReference>
<dbReference type="EMBL" id="JBHSZP010000002">
    <property type="protein sequence ID" value="MFC7088554.1"/>
    <property type="molecule type" value="Genomic_DNA"/>
</dbReference>
<comment type="caution">
    <text evidence="1">The sequence shown here is derived from an EMBL/GenBank/DDBJ whole genome shotgun (WGS) entry which is preliminary data.</text>
</comment>
<dbReference type="RefSeq" id="WP_346061826.1">
    <property type="nucleotide sequence ID" value="NZ_BAAADR010000004.1"/>
</dbReference>
<gene>
    <name evidence="1" type="ORF">ACFQH5_03180</name>
</gene>
<name>A0ABW2EWZ6_9GAMM</name>
<organism evidence="1 2">
    <name type="scientific">Halomonas salifodinae</name>
    <dbReference type="NCBI Taxonomy" id="438745"/>
    <lineage>
        <taxon>Bacteria</taxon>
        <taxon>Pseudomonadati</taxon>
        <taxon>Pseudomonadota</taxon>
        <taxon>Gammaproteobacteria</taxon>
        <taxon>Oceanospirillales</taxon>
        <taxon>Halomonadaceae</taxon>
        <taxon>Halomonas</taxon>
    </lineage>
</organism>
<dbReference type="Gene3D" id="3.20.20.80">
    <property type="entry name" value="Glycosidases"/>
    <property type="match status" value="1"/>
</dbReference>
<accession>A0ABW2EWZ6</accession>
<sequence length="281" mass="31638">MKRLAKTGLLLLLALAIGVVILASRPAPSLLDGIIWQPTNDYPRPQGQWHLLGADSLLVQWSLNDNLAWLPSSQFAPQPRLPDWEALGREPWASRIILGLASRMHLDDARRHWQRLGQQGAMLVEDVAFPVAGWYAPIEFSPDWRDADAYRAYLDTLPRPRYVSSYGGYEMTPRGYASWVASWLPEDAILLYQDGVGVGRQTPAQARARADALAEVLGPSRLIMVMEAFQLRRDGHLGPASLSQLIDQLRSYRGLEVYAFSARHLRTHQVLALRLLAPWLF</sequence>
<keyword evidence="2" id="KW-1185">Reference proteome</keyword>
<evidence type="ECO:0000313" key="1">
    <source>
        <dbReference type="EMBL" id="MFC7088554.1"/>
    </source>
</evidence>
<protein>
    <submittedName>
        <fullName evidence="1">Uncharacterized protein</fullName>
    </submittedName>
</protein>
<reference evidence="2" key="1">
    <citation type="journal article" date="2019" name="Int. J. Syst. Evol. Microbiol.">
        <title>The Global Catalogue of Microorganisms (GCM) 10K type strain sequencing project: providing services to taxonomists for standard genome sequencing and annotation.</title>
        <authorList>
            <consortium name="The Broad Institute Genomics Platform"/>
            <consortium name="The Broad Institute Genome Sequencing Center for Infectious Disease"/>
            <person name="Wu L."/>
            <person name="Ma J."/>
        </authorList>
    </citation>
    <scope>NUCLEOTIDE SEQUENCE [LARGE SCALE GENOMIC DNA]</scope>
    <source>
        <strain evidence="2">CGMCC 1.13666</strain>
    </source>
</reference>